<sequence>MKQAPIKPKPQNPGEKWPFYEAPKSHGTSGASGSVSSTQQPVAGPSSASIQDESSNQYLKVNKAPKKKDRYASVRKGVCLIVASNAPKKKFIPRCLNWSDMRAPQYYNLFGNSQDLAINQTSPQQNSGNAASTPNPQHVGQNEATTSHGTSASSGPAVSPMHTDNDATGFCLMCETFVDNIDQHWSDWHGRYGVEPNDCYVVAEFKSKRMLFCNGTDLENELQECPSCVKVLYIHRFINHHCPVLNQLSGRSLDREKPNRTWGYCLMCKFNFEDLINHRALLHENNYNIYSTRMIFGKWTLLPKKTLENQELTLCSCCRMPIYKYQDGIHLCL</sequence>
<name>A0A8S1E104_9INSE</name>
<comment type="caution">
    <text evidence="2">The sequence shown here is derived from an EMBL/GenBank/DDBJ whole genome shotgun (WGS) entry which is preliminary data.</text>
</comment>
<feature type="region of interest" description="Disordered" evidence="1">
    <location>
        <begin position="119"/>
        <end position="160"/>
    </location>
</feature>
<dbReference type="EMBL" id="CADEPI010000671">
    <property type="protein sequence ID" value="CAB3388006.1"/>
    <property type="molecule type" value="Genomic_DNA"/>
</dbReference>
<feature type="compositionally biased region" description="Polar residues" evidence="1">
    <location>
        <begin position="38"/>
        <end position="59"/>
    </location>
</feature>
<feature type="compositionally biased region" description="Low complexity" evidence="1">
    <location>
        <begin position="144"/>
        <end position="155"/>
    </location>
</feature>
<gene>
    <name evidence="2" type="ORF">CLODIP_2_CD12655</name>
</gene>
<accession>A0A8S1E104</accession>
<evidence type="ECO:0000256" key="1">
    <source>
        <dbReference type="SAM" id="MobiDB-lite"/>
    </source>
</evidence>
<dbReference type="AlphaFoldDB" id="A0A8S1E104"/>
<organism evidence="2 3">
    <name type="scientific">Cloeon dipterum</name>
    <dbReference type="NCBI Taxonomy" id="197152"/>
    <lineage>
        <taxon>Eukaryota</taxon>
        <taxon>Metazoa</taxon>
        <taxon>Ecdysozoa</taxon>
        <taxon>Arthropoda</taxon>
        <taxon>Hexapoda</taxon>
        <taxon>Insecta</taxon>
        <taxon>Pterygota</taxon>
        <taxon>Palaeoptera</taxon>
        <taxon>Ephemeroptera</taxon>
        <taxon>Pisciforma</taxon>
        <taxon>Baetidae</taxon>
        <taxon>Cloeon</taxon>
    </lineage>
</organism>
<feature type="compositionally biased region" description="Low complexity" evidence="1">
    <location>
        <begin position="25"/>
        <end position="37"/>
    </location>
</feature>
<evidence type="ECO:0000313" key="3">
    <source>
        <dbReference type="Proteomes" id="UP000494165"/>
    </source>
</evidence>
<feature type="region of interest" description="Disordered" evidence="1">
    <location>
        <begin position="1"/>
        <end position="67"/>
    </location>
</feature>
<evidence type="ECO:0000313" key="2">
    <source>
        <dbReference type="EMBL" id="CAB3388006.1"/>
    </source>
</evidence>
<proteinExistence type="predicted"/>
<feature type="compositionally biased region" description="Polar residues" evidence="1">
    <location>
        <begin position="119"/>
        <end position="143"/>
    </location>
</feature>
<dbReference type="Proteomes" id="UP000494165">
    <property type="component" value="Unassembled WGS sequence"/>
</dbReference>
<reference evidence="2 3" key="1">
    <citation type="submission" date="2020-04" db="EMBL/GenBank/DDBJ databases">
        <authorList>
            <person name="Alioto T."/>
            <person name="Alioto T."/>
            <person name="Gomez Garrido J."/>
        </authorList>
    </citation>
    <scope>NUCLEOTIDE SEQUENCE [LARGE SCALE GENOMIC DNA]</scope>
</reference>
<keyword evidence="3" id="KW-1185">Reference proteome</keyword>
<protein>
    <submittedName>
        <fullName evidence="2">Uncharacterized protein</fullName>
    </submittedName>
</protein>